<dbReference type="EMBL" id="UOFP01000282">
    <property type="protein sequence ID" value="VAW89591.1"/>
    <property type="molecule type" value="Genomic_DNA"/>
</dbReference>
<dbReference type="AlphaFoldDB" id="A0A3B0ZDE9"/>
<accession>A0A3B0ZDE9</accession>
<protein>
    <submittedName>
        <fullName evidence="1">Uncharacterized protein</fullName>
    </submittedName>
</protein>
<proteinExistence type="predicted"/>
<sequence length="184" mass="20911">MAKCPICNSKKGKRKCIISNDFICSLCCGNIRKEETCLECTFYQKPKRKYNEVPAYSTSEMSGNSELESYSNTVEGALCSYDIENGNKLRDSDAIRMIELLIDIYHFKDSQIEVDSQIIANGVKYLDDIIKGDLKDVDTETVVKILGVIRFVANRRTKSGKEYMKIIHQYVGQRIGSGVRVLRQ</sequence>
<gene>
    <name evidence="1" type="ORF">MNBD_GAMMA18-1710</name>
</gene>
<organism evidence="1">
    <name type="scientific">hydrothermal vent metagenome</name>
    <dbReference type="NCBI Taxonomy" id="652676"/>
    <lineage>
        <taxon>unclassified sequences</taxon>
        <taxon>metagenomes</taxon>
        <taxon>ecological metagenomes</taxon>
    </lineage>
</organism>
<reference evidence="1" key="1">
    <citation type="submission" date="2018-06" db="EMBL/GenBank/DDBJ databases">
        <authorList>
            <person name="Zhirakovskaya E."/>
        </authorList>
    </citation>
    <scope>NUCLEOTIDE SEQUENCE</scope>
</reference>
<name>A0A3B0ZDE9_9ZZZZ</name>
<evidence type="ECO:0000313" key="1">
    <source>
        <dbReference type="EMBL" id="VAW89591.1"/>
    </source>
</evidence>